<accession>A0A939SUB4</accession>
<organism evidence="1 2">
    <name type="scientific">Klebsiella pneumoniae</name>
    <dbReference type="NCBI Taxonomy" id="573"/>
    <lineage>
        <taxon>Bacteria</taxon>
        <taxon>Pseudomonadati</taxon>
        <taxon>Pseudomonadota</taxon>
        <taxon>Gammaproteobacteria</taxon>
        <taxon>Enterobacterales</taxon>
        <taxon>Enterobacteriaceae</taxon>
        <taxon>Klebsiella/Raoultella group</taxon>
        <taxon>Klebsiella</taxon>
        <taxon>Klebsiella pneumoniae complex</taxon>
    </lineage>
</organism>
<protein>
    <submittedName>
        <fullName evidence="1">Uncharacterized protein</fullName>
    </submittedName>
</protein>
<sequence length="61" mass="7191">MSHVGWRSTAPLGHSHRLCPGLCARWRYADWPTNAPAHQMRTRRPADWPTNIPVPENYFWH</sequence>
<evidence type="ECO:0000313" key="2">
    <source>
        <dbReference type="Proteomes" id="UP000664002"/>
    </source>
</evidence>
<reference evidence="1" key="1">
    <citation type="submission" date="2021-03" db="EMBL/GenBank/DDBJ databases">
        <title>Molecular epidemiology and mechanisms of colistin and carbapenem resistance in Enterobacteriaceae from clinical isolates, the environment and porcine samples in Pretoria, South Africa.</title>
        <authorList>
            <person name="Bogoshi D."/>
            <person name="Mbelle N.M."/>
            <person name="Naidoo V."/>
            <person name="Osei Sekyere J."/>
        </authorList>
    </citation>
    <scope>NUCLEOTIDE SEQUENCE</scope>
    <source>
        <strain evidence="1">C027</strain>
    </source>
</reference>
<name>A0A939SUB4_KLEPN</name>
<dbReference type="AlphaFoldDB" id="A0A939SUB4"/>
<proteinExistence type="predicted"/>
<gene>
    <name evidence="1" type="ORF">J4730_26865</name>
</gene>
<dbReference type="EMBL" id="JAGETM010000039">
    <property type="protein sequence ID" value="MBO1997820.1"/>
    <property type="molecule type" value="Genomic_DNA"/>
</dbReference>
<evidence type="ECO:0000313" key="1">
    <source>
        <dbReference type="EMBL" id="MBO1997820.1"/>
    </source>
</evidence>
<comment type="caution">
    <text evidence="1">The sequence shown here is derived from an EMBL/GenBank/DDBJ whole genome shotgun (WGS) entry which is preliminary data.</text>
</comment>
<dbReference type="Proteomes" id="UP000664002">
    <property type="component" value="Unassembled WGS sequence"/>
</dbReference>